<evidence type="ECO:0000313" key="3">
    <source>
        <dbReference type="Proteomes" id="UP000321827"/>
    </source>
</evidence>
<reference evidence="2 3" key="1">
    <citation type="submission" date="2019-07" db="EMBL/GenBank/DDBJ databases">
        <title>Whole genome shotgun sequence of Oceanithermus desulfurans NBRC 100063.</title>
        <authorList>
            <person name="Hosoyama A."/>
            <person name="Uohara A."/>
            <person name="Ohji S."/>
            <person name="Ichikawa N."/>
        </authorList>
    </citation>
    <scope>NUCLEOTIDE SEQUENCE [LARGE SCALE GENOMIC DNA]</scope>
    <source>
        <strain evidence="2 3">NBRC 100063</strain>
    </source>
</reference>
<sequence>MKGRWAEDAALEHLLARGYKLVARNRRTPYGEIDLWMEHEGEPVFAEVKQRASGRYGTPLESIRPWKLERMKRSALFLLGREDVSVRFLAVLVSGGREAWSIELVPLE</sequence>
<protein>
    <submittedName>
        <fullName evidence="2">UPF0102 protein</fullName>
    </submittedName>
</protein>
<dbReference type="PANTHER" id="PTHR34039">
    <property type="entry name" value="UPF0102 PROTEIN YRAN"/>
    <property type="match status" value="1"/>
</dbReference>
<dbReference type="Gene3D" id="3.40.1350.10">
    <property type="match status" value="1"/>
</dbReference>
<dbReference type="AlphaFoldDB" id="A0A511RMS7"/>
<organism evidence="2 3">
    <name type="scientific">Oceanithermus desulfurans NBRC 100063</name>
    <dbReference type="NCBI Taxonomy" id="1227550"/>
    <lineage>
        <taxon>Bacteria</taxon>
        <taxon>Thermotogati</taxon>
        <taxon>Deinococcota</taxon>
        <taxon>Deinococci</taxon>
        <taxon>Thermales</taxon>
        <taxon>Thermaceae</taxon>
        <taxon>Oceanithermus</taxon>
    </lineage>
</organism>
<dbReference type="InterPro" id="IPR003509">
    <property type="entry name" value="UPF0102_YraN-like"/>
</dbReference>
<evidence type="ECO:0000256" key="1">
    <source>
        <dbReference type="ARBA" id="ARBA00006738"/>
    </source>
</evidence>
<dbReference type="SUPFAM" id="SSF52980">
    <property type="entry name" value="Restriction endonuclease-like"/>
    <property type="match status" value="1"/>
</dbReference>
<dbReference type="InterPro" id="IPR011856">
    <property type="entry name" value="tRNA_endonuc-like_dom_sf"/>
</dbReference>
<name>A0A511RMS7_9DEIN</name>
<accession>A0A511RMS7</accession>
<dbReference type="RefSeq" id="WP_147148100.1">
    <property type="nucleotide sequence ID" value="NZ_BJXN01000013.1"/>
</dbReference>
<comment type="caution">
    <text evidence="2">The sequence shown here is derived from an EMBL/GenBank/DDBJ whole genome shotgun (WGS) entry which is preliminary data.</text>
</comment>
<evidence type="ECO:0000313" key="2">
    <source>
        <dbReference type="EMBL" id="GEM90397.1"/>
    </source>
</evidence>
<dbReference type="Pfam" id="PF02021">
    <property type="entry name" value="UPF0102"/>
    <property type="match status" value="1"/>
</dbReference>
<proteinExistence type="inferred from homology"/>
<dbReference type="OrthoDB" id="9802516at2"/>
<gene>
    <name evidence="2" type="ORF">ODE01S_18310</name>
</gene>
<dbReference type="EMBL" id="BJXN01000013">
    <property type="protein sequence ID" value="GEM90397.1"/>
    <property type="molecule type" value="Genomic_DNA"/>
</dbReference>
<dbReference type="Proteomes" id="UP000321827">
    <property type="component" value="Unassembled WGS sequence"/>
</dbReference>
<dbReference type="InterPro" id="IPR011335">
    <property type="entry name" value="Restrct_endonuc-II-like"/>
</dbReference>
<dbReference type="GO" id="GO:0003676">
    <property type="term" value="F:nucleic acid binding"/>
    <property type="evidence" value="ECO:0007669"/>
    <property type="project" value="InterPro"/>
</dbReference>
<dbReference type="PANTHER" id="PTHR34039:SF1">
    <property type="entry name" value="UPF0102 PROTEIN YRAN"/>
    <property type="match status" value="1"/>
</dbReference>
<comment type="similarity">
    <text evidence="1">Belongs to the UPF0102 family.</text>
</comment>